<dbReference type="Proteomes" id="UP001300502">
    <property type="component" value="Unassembled WGS sequence"/>
</dbReference>
<dbReference type="Gene3D" id="3.40.50.720">
    <property type="entry name" value="NAD(P)-binding Rossmann-like Domain"/>
    <property type="match status" value="1"/>
</dbReference>
<protein>
    <recommendedName>
        <fullName evidence="1">RmlD-like substrate binding domain-containing protein</fullName>
    </recommendedName>
</protein>
<dbReference type="SUPFAM" id="SSF51735">
    <property type="entry name" value="NAD(P)-binding Rossmann-fold domains"/>
    <property type="match status" value="1"/>
</dbReference>
<evidence type="ECO:0000313" key="2">
    <source>
        <dbReference type="EMBL" id="KAK4524964.1"/>
    </source>
</evidence>
<name>A0AAV9IC25_9RHOD</name>
<feature type="domain" description="RmlD-like substrate binding" evidence="1">
    <location>
        <begin position="10"/>
        <end position="303"/>
    </location>
</feature>
<dbReference type="AlphaFoldDB" id="A0AAV9IC25"/>
<dbReference type="Pfam" id="PF04321">
    <property type="entry name" value="RmlD_sub_bind"/>
    <property type="match status" value="1"/>
</dbReference>
<dbReference type="PANTHER" id="PTHR43242:SF1">
    <property type="entry name" value="NAD(P)-BINDING ROSSMANN-FOLD SUPERFAMILY PROTEIN"/>
    <property type="match status" value="1"/>
</dbReference>
<keyword evidence="3" id="KW-1185">Reference proteome</keyword>
<comment type="caution">
    <text evidence="2">The sequence shown here is derived from an EMBL/GenBank/DDBJ whole genome shotgun (WGS) entry which is preliminary data.</text>
</comment>
<evidence type="ECO:0000313" key="3">
    <source>
        <dbReference type="Proteomes" id="UP001300502"/>
    </source>
</evidence>
<accession>A0AAV9IC25</accession>
<dbReference type="InterPro" id="IPR036291">
    <property type="entry name" value="NAD(P)-bd_dom_sf"/>
</dbReference>
<dbReference type="EMBL" id="JANCYU010000027">
    <property type="protein sequence ID" value="KAK4524964.1"/>
    <property type="molecule type" value="Genomic_DNA"/>
</dbReference>
<proteinExistence type="predicted"/>
<evidence type="ECO:0000259" key="1">
    <source>
        <dbReference type="Pfam" id="PF04321"/>
    </source>
</evidence>
<dbReference type="InterPro" id="IPR029903">
    <property type="entry name" value="RmlD-like-bd"/>
</dbReference>
<gene>
    <name evidence="2" type="ORF">GAYE_SCF07G2868</name>
</gene>
<sequence>MVTLNCKCERLLIVGATGELGYATLKAFSSSPFWKEQKVYATYFHHPPTTDKHLPSAAVWSFLDFNDHESIRKLLSDVSPSSVICCSVPSHQGASSQSSIFLRQGIVENVVALAEASKMIGARFIAISTDQVFDGKLINGRYKEDDPINPTNPYASYKAEMEEQLLNLGGDILICRTSLILTLNPPGKAVRFILDAFEPENNIALFTDELRNMSFSEDLGSALCELAVPGHPARGLLHLCSDEPVSRYDLALKLAPHFNKDPTKLKAASSASSKQYRPLNLSLDNSKAKSLLKTEIRGVSKRLSSQLT</sequence>
<organism evidence="2 3">
    <name type="scientific">Galdieria yellowstonensis</name>
    <dbReference type="NCBI Taxonomy" id="3028027"/>
    <lineage>
        <taxon>Eukaryota</taxon>
        <taxon>Rhodophyta</taxon>
        <taxon>Bangiophyceae</taxon>
        <taxon>Galdieriales</taxon>
        <taxon>Galdieriaceae</taxon>
        <taxon>Galdieria</taxon>
    </lineage>
</organism>
<dbReference type="PANTHER" id="PTHR43242">
    <property type="entry name" value="NAD(P)-BINDING ROSSMANN-FOLD SUPERFAMILY PROTEIN"/>
    <property type="match status" value="1"/>
</dbReference>
<reference evidence="2 3" key="1">
    <citation type="submission" date="2022-07" db="EMBL/GenBank/DDBJ databases">
        <title>Genome-wide signatures of adaptation to extreme environments.</title>
        <authorList>
            <person name="Cho C.H."/>
            <person name="Yoon H.S."/>
        </authorList>
    </citation>
    <scope>NUCLEOTIDE SEQUENCE [LARGE SCALE GENOMIC DNA]</scope>
    <source>
        <strain evidence="2 3">108.79 E11</strain>
    </source>
</reference>